<evidence type="ECO:0000313" key="3">
    <source>
        <dbReference type="Proteomes" id="UP000824469"/>
    </source>
</evidence>
<dbReference type="InterPro" id="IPR025558">
    <property type="entry name" value="DUF4283"/>
</dbReference>
<reference evidence="2 3" key="1">
    <citation type="journal article" date="2021" name="Nat. Plants">
        <title>The Taxus genome provides insights into paclitaxel biosynthesis.</title>
        <authorList>
            <person name="Xiong X."/>
            <person name="Gou J."/>
            <person name="Liao Q."/>
            <person name="Li Y."/>
            <person name="Zhou Q."/>
            <person name="Bi G."/>
            <person name="Li C."/>
            <person name="Du R."/>
            <person name="Wang X."/>
            <person name="Sun T."/>
            <person name="Guo L."/>
            <person name="Liang H."/>
            <person name="Lu P."/>
            <person name="Wu Y."/>
            <person name="Zhang Z."/>
            <person name="Ro D.K."/>
            <person name="Shang Y."/>
            <person name="Huang S."/>
            <person name="Yan J."/>
        </authorList>
    </citation>
    <scope>NUCLEOTIDE SEQUENCE [LARGE SCALE GENOMIC DNA]</scope>
    <source>
        <strain evidence="2">Ta-2019</strain>
    </source>
</reference>
<comment type="caution">
    <text evidence="2">The sequence shown here is derived from an EMBL/GenBank/DDBJ whole genome shotgun (WGS) entry which is preliminary data.</text>
</comment>
<protein>
    <recommendedName>
        <fullName evidence="1">DUF4283 domain-containing protein</fullName>
    </recommendedName>
</protein>
<name>A0AA38GYY3_TAXCH</name>
<sequence length="412" mass="45937">METCSWRSKLFPQSTGVFTALSSIWDDETKVHCISVPESVIEKAKSRFPFALIGAFAGYRPNIDAARKWCGRKWCCWVDIIALPDHALLFNFSKEAEMIKVLDAAPWMFGRTALHLKRWKPGVSLQIKEFPIWISLPALPVEFWEDEVLFGIAASMGELISLEPATKARSRLVRARLCVSMEVGAVLPKNIILSSPTGRVVQNIIPEDHGLVCPKCWKVNFQAKLCKCSAETVDEIDRKNSREEVRILEGEIPDTLRTGNCNDGGTNQSDMALLAASHGDLSARVGQAATAWKTREIPFKTGHESNKVDSESSEWETGSETDLITADLETATREVNRHSKSMKAHKQRPLNADLNRCRRKMDSKSEARVSNSVLNGNLEEVLDVDDENMAGWSTVCRKSFRGFRGGGARRGT</sequence>
<dbReference type="Proteomes" id="UP000824469">
    <property type="component" value="Unassembled WGS sequence"/>
</dbReference>
<dbReference type="Pfam" id="PF14111">
    <property type="entry name" value="DUF4283"/>
    <property type="match status" value="1"/>
</dbReference>
<dbReference type="PANTHER" id="PTHR31286">
    <property type="entry name" value="GLYCINE-RICH CELL WALL STRUCTURAL PROTEIN 1.8-LIKE"/>
    <property type="match status" value="1"/>
</dbReference>
<organism evidence="2 3">
    <name type="scientific">Taxus chinensis</name>
    <name type="common">Chinese yew</name>
    <name type="synonym">Taxus wallichiana var. chinensis</name>
    <dbReference type="NCBI Taxonomy" id="29808"/>
    <lineage>
        <taxon>Eukaryota</taxon>
        <taxon>Viridiplantae</taxon>
        <taxon>Streptophyta</taxon>
        <taxon>Embryophyta</taxon>
        <taxon>Tracheophyta</taxon>
        <taxon>Spermatophyta</taxon>
        <taxon>Pinopsida</taxon>
        <taxon>Pinidae</taxon>
        <taxon>Conifers II</taxon>
        <taxon>Cupressales</taxon>
        <taxon>Taxaceae</taxon>
        <taxon>Taxus</taxon>
    </lineage>
</organism>
<dbReference type="PANTHER" id="PTHR31286:SF180">
    <property type="entry name" value="OS10G0362600 PROTEIN"/>
    <property type="match status" value="1"/>
</dbReference>
<dbReference type="AlphaFoldDB" id="A0AA38GYY3"/>
<gene>
    <name evidence="2" type="ORF">KI387_003774</name>
</gene>
<accession>A0AA38GYY3</accession>
<evidence type="ECO:0000313" key="2">
    <source>
        <dbReference type="EMBL" id="KAH9331666.1"/>
    </source>
</evidence>
<feature type="domain" description="DUF4283" evidence="1">
    <location>
        <begin position="47"/>
        <end position="125"/>
    </location>
</feature>
<proteinExistence type="predicted"/>
<keyword evidence="3" id="KW-1185">Reference proteome</keyword>
<dbReference type="OMA" id="FWHISDV"/>
<dbReference type="InterPro" id="IPR040256">
    <property type="entry name" value="At4g02000-like"/>
</dbReference>
<evidence type="ECO:0000259" key="1">
    <source>
        <dbReference type="Pfam" id="PF14111"/>
    </source>
</evidence>
<dbReference type="EMBL" id="JAHRHJ020000001">
    <property type="protein sequence ID" value="KAH9331666.1"/>
    <property type="molecule type" value="Genomic_DNA"/>
</dbReference>